<dbReference type="AlphaFoldDB" id="A0A9Q8FKU2"/>
<evidence type="ECO:0000313" key="13">
    <source>
        <dbReference type="Proteomes" id="UP000295280"/>
    </source>
</evidence>
<evidence type="ECO:0000256" key="2">
    <source>
        <dbReference type="ARBA" id="ARBA00005028"/>
    </source>
</evidence>
<comment type="similarity">
    <text evidence="3 8">Belongs to the aldose epimerase family.</text>
</comment>
<dbReference type="EC" id="5.1.3.3" evidence="4 8"/>
<evidence type="ECO:0000256" key="8">
    <source>
        <dbReference type="PIRNR" id="PIRNR005096"/>
    </source>
</evidence>
<comment type="catalytic activity">
    <reaction evidence="1 8">
        <text>alpha-D-glucose = beta-D-glucose</text>
        <dbReference type="Rhea" id="RHEA:10264"/>
        <dbReference type="ChEBI" id="CHEBI:15903"/>
        <dbReference type="ChEBI" id="CHEBI:17925"/>
        <dbReference type="EC" id="5.1.3.3"/>
    </reaction>
</comment>
<dbReference type="Pfam" id="PF01263">
    <property type="entry name" value="Aldose_epim"/>
    <property type="match status" value="1"/>
</dbReference>
<evidence type="ECO:0000256" key="5">
    <source>
        <dbReference type="ARBA" id="ARBA00014165"/>
    </source>
</evidence>
<dbReference type="InterPro" id="IPR008183">
    <property type="entry name" value="Aldose_1/G6P_1-epimerase"/>
</dbReference>
<dbReference type="PANTHER" id="PTHR10091:SF0">
    <property type="entry name" value="GALACTOSE MUTAROTASE"/>
    <property type="match status" value="1"/>
</dbReference>
<evidence type="ECO:0000256" key="4">
    <source>
        <dbReference type="ARBA" id="ARBA00013185"/>
    </source>
</evidence>
<evidence type="ECO:0000256" key="9">
    <source>
        <dbReference type="PIRSR" id="PIRSR005096-1"/>
    </source>
</evidence>
<reference evidence="12 13" key="1">
    <citation type="submission" date="2019-01" db="EMBL/GenBank/DDBJ databases">
        <title>Draft genome sequences of the type strains of six Macrococcus species.</title>
        <authorList>
            <person name="Mazhar S."/>
            <person name="Altermann E."/>
            <person name="Hill C."/>
            <person name="Mcauliffe O."/>
        </authorList>
    </citation>
    <scope>NUCLEOTIDE SEQUENCE [LARGE SCALE GENOMIC DNA]</scope>
    <source>
        <strain evidence="12 13">ATCC 51828</strain>
    </source>
</reference>
<dbReference type="PANTHER" id="PTHR10091">
    <property type="entry name" value="ALDOSE-1-EPIMERASE"/>
    <property type="match status" value="1"/>
</dbReference>
<evidence type="ECO:0000256" key="10">
    <source>
        <dbReference type="PIRSR" id="PIRSR005096-2"/>
    </source>
</evidence>
<comment type="caution">
    <text evidence="12">The sequence shown here is derived from an EMBL/GenBank/DDBJ whole genome shotgun (WGS) entry which is preliminary data.</text>
</comment>
<dbReference type="InterPro" id="IPR015443">
    <property type="entry name" value="Aldose_1-epimerase"/>
</dbReference>
<name>A0A9Q8FKU2_9STAP</name>
<dbReference type="PIRSF" id="PIRSF005096">
    <property type="entry name" value="GALM"/>
    <property type="match status" value="1"/>
</dbReference>
<dbReference type="GO" id="GO:0005737">
    <property type="term" value="C:cytoplasm"/>
    <property type="evidence" value="ECO:0007669"/>
    <property type="project" value="TreeGrafter"/>
</dbReference>
<protein>
    <recommendedName>
        <fullName evidence="5 8">Aldose 1-epimerase</fullName>
        <ecNumber evidence="4 8">5.1.3.3</ecNumber>
    </recommendedName>
</protein>
<evidence type="ECO:0000313" key="12">
    <source>
        <dbReference type="EMBL" id="TDM00809.1"/>
    </source>
</evidence>
<dbReference type="RefSeq" id="WP_133418046.1">
    <property type="nucleotide sequence ID" value="NZ_SCWD01000003.1"/>
</dbReference>
<evidence type="ECO:0000256" key="7">
    <source>
        <dbReference type="ARBA" id="ARBA00023277"/>
    </source>
</evidence>
<dbReference type="GO" id="GO:0033499">
    <property type="term" value="P:galactose catabolic process via UDP-galactose, Leloir pathway"/>
    <property type="evidence" value="ECO:0007669"/>
    <property type="project" value="TreeGrafter"/>
</dbReference>
<comment type="pathway">
    <text evidence="2 8">Carbohydrate metabolism; hexose metabolism.</text>
</comment>
<dbReference type="InterPro" id="IPR011013">
    <property type="entry name" value="Gal_mutarotase_sf_dom"/>
</dbReference>
<dbReference type="GO" id="GO:0030246">
    <property type="term" value="F:carbohydrate binding"/>
    <property type="evidence" value="ECO:0007669"/>
    <property type="project" value="InterPro"/>
</dbReference>
<feature type="active site" description="Proton acceptor" evidence="9">
    <location>
        <position position="299"/>
    </location>
</feature>
<dbReference type="CDD" id="cd09019">
    <property type="entry name" value="galactose_mutarotase_like"/>
    <property type="match status" value="1"/>
</dbReference>
<dbReference type="SUPFAM" id="SSF74650">
    <property type="entry name" value="Galactose mutarotase-like"/>
    <property type="match status" value="1"/>
</dbReference>
<dbReference type="EMBL" id="SCWD01000003">
    <property type="protein sequence ID" value="TDM00809.1"/>
    <property type="molecule type" value="Genomic_DNA"/>
</dbReference>
<dbReference type="InterPro" id="IPR014718">
    <property type="entry name" value="GH-type_carb-bd"/>
</dbReference>
<dbReference type="Gene3D" id="2.70.98.10">
    <property type="match status" value="1"/>
</dbReference>
<organism evidence="12 13">
    <name type="scientific">Macrococcus carouselicus</name>
    <dbReference type="NCBI Taxonomy" id="69969"/>
    <lineage>
        <taxon>Bacteria</taxon>
        <taxon>Bacillati</taxon>
        <taxon>Bacillota</taxon>
        <taxon>Bacilli</taxon>
        <taxon>Bacillales</taxon>
        <taxon>Staphylococcaceae</taxon>
        <taxon>Macrococcus</taxon>
    </lineage>
</organism>
<dbReference type="PROSITE" id="PS00545">
    <property type="entry name" value="ALDOSE_1_EPIMERASE"/>
    <property type="match status" value="1"/>
</dbReference>
<keyword evidence="7 8" id="KW-0119">Carbohydrate metabolism</keyword>
<keyword evidence="6 8" id="KW-0413">Isomerase</keyword>
<dbReference type="GO" id="GO:0006006">
    <property type="term" value="P:glucose metabolic process"/>
    <property type="evidence" value="ECO:0007669"/>
    <property type="project" value="TreeGrafter"/>
</dbReference>
<dbReference type="InterPro" id="IPR018052">
    <property type="entry name" value="Ald1_epimerase_CS"/>
</dbReference>
<dbReference type="GO" id="GO:0004034">
    <property type="term" value="F:aldose 1-epimerase activity"/>
    <property type="evidence" value="ECO:0007669"/>
    <property type="project" value="UniProtKB-EC"/>
</dbReference>
<keyword evidence="13" id="KW-1185">Reference proteome</keyword>
<proteinExistence type="inferred from homology"/>
<gene>
    <name evidence="12" type="ORF">ERX40_08335</name>
</gene>
<dbReference type="InterPro" id="IPR047215">
    <property type="entry name" value="Galactose_mutarotase-like"/>
</dbReference>
<feature type="binding site" evidence="11">
    <location>
        <begin position="181"/>
        <end position="183"/>
    </location>
    <ligand>
        <name>beta-D-galactose</name>
        <dbReference type="ChEBI" id="CHEBI:27667"/>
    </ligand>
</feature>
<dbReference type="Proteomes" id="UP000295280">
    <property type="component" value="Unassembled WGS sequence"/>
</dbReference>
<evidence type="ECO:0000256" key="1">
    <source>
        <dbReference type="ARBA" id="ARBA00001614"/>
    </source>
</evidence>
<feature type="active site" description="Proton donor" evidence="9">
    <location>
        <position position="181"/>
    </location>
</feature>
<feature type="binding site" evidence="10">
    <location>
        <position position="246"/>
    </location>
    <ligand>
        <name>beta-D-galactose</name>
        <dbReference type="ChEBI" id="CHEBI:27667"/>
    </ligand>
</feature>
<evidence type="ECO:0000256" key="6">
    <source>
        <dbReference type="ARBA" id="ARBA00023235"/>
    </source>
</evidence>
<evidence type="ECO:0000256" key="3">
    <source>
        <dbReference type="ARBA" id="ARBA00006206"/>
    </source>
</evidence>
<sequence>MVKIETLPFGEVNEETVQRYKISTDEMSFTFINYGAALQSIQMPDRDGEQENVVIGFETIDDYILNPNYFGMCVGRVGGRIAEAKFELNNEVFQLEANMPPHHIHGGSNGLSYKVFETEVIENPNGQEIAVKMTASLLASEDHYPGNLKVQITHTIRADNSWTVHYFAAPDQDTIFNPTNHTYFNLNGGQNDVTDHLLTILSDERVETDKEQIPTGELIDVTGEMDYRQEKPVKIGLDDSYHLTGDPCGSRIELKHTASGRKVAIKTDAPYVIAYSAGGLDYTAQNGRHYSAGAGIALETQNIPDAVHHPELGDIRLMKTETFQSATTYYFSVE</sequence>
<accession>A0A9Q8FKU2</accession>
<evidence type="ECO:0000256" key="11">
    <source>
        <dbReference type="PIRSR" id="PIRSR005096-3"/>
    </source>
</evidence>
<dbReference type="OrthoDB" id="9779408at2"/>